<comment type="caution">
    <text evidence="1">The sequence shown here is derived from an EMBL/GenBank/DDBJ whole genome shotgun (WGS) entry which is preliminary data.</text>
</comment>
<dbReference type="InterPro" id="IPR043502">
    <property type="entry name" value="DNA/RNA_pol_sf"/>
</dbReference>
<keyword evidence="1" id="KW-0548">Nucleotidyltransferase</keyword>
<sequence>VAFLGHIVSAEGITMDPAKVEAITKWPRLTKSGMIAGIKVEEEIIHNLEWLDIKLYVCGQHGYWASLRVKPDLISRIKEAQK</sequence>
<organism evidence="1">
    <name type="scientific">Tanacetum cinerariifolium</name>
    <name type="common">Dalmatian daisy</name>
    <name type="synonym">Chrysanthemum cinerariifolium</name>
    <dbReference type="NCBI Taxonomy" id="118510"/>
    <lineage>
        <taxon>Eukaryota</taxon>
        <taxon>Viridiplantae</taxon>
        <taxon>Streptophyta</taxon>
        <taxon>Embryophyta</taxon>
        <taxon>Tracheophyta</taxon>
        <taxon>Spermatophyta</taxon>
        <taxon>Magnoliopsida</taxon>
        <taxon>eudicotyledons</taxon>
        <taxon>Gunneridae</taxon>
        <taxon>Pentapetalae</taxon>
        <taxon>asterids</taxon>
        <taxon>campanulids</taxon>
        <taxon>Asterales</taxon>
        <taxon>Asteraceae</taxon>
        <taxon>Asteroideae</taxon>
        <taxon>Anthemideae</taxon>
        <taxon>Anthemidinae</taxon>
        <taxon>Tanacetum</taxon>
    </lineage>
</organism>
<dbReference type="AlphaFoldDB" id="A0A699SAY4"/>
<feature type="non-terminal residue" evidence="1">
    <location>
        <position position="1"/>
    </location>
</feature>
<keyword evidence="1" id="KW-0695">RNA-directed DNA polymerase</keyword>
<reference evidence="1" key="1">
    <citation type="journal article" date="2019" name="Sci. Rep.">
        <title>Draft genome of Tanacetum cinerariifolium, the natural source of mosquito coil.</title>
        <authorList>
            <person name="Yamashiro T."/>
            <person name="Shiraishi A."/>
            <person name="Satake H."/>
            <person name="Nakayama K."/>
        </authorList>
    </citation>
    <scope>NUCLEOTIDE SEQUENCE</scope>
</reference>
<evidence type="ECO:0000313" key="1">
    <source>
        <dbReference type="EMBL" id="GFC94248.1"/>
    </source>
</evidence>
<keyword evidence="1" id="KW-0808">Transferase</keyword>
<name>A0A699SAY4_TANCI</name>
<accession>A0A699SAY4</accession>
<proteinExistence type="predicted"/>
<protein>
    <submittedName>
        <fullName evidence="1">Putative reverse transcriptase domain-containing protein</fullName>
    </submittedName>
</protein>
<gene>
    <name evidence="1" type="ORF">Tci_866218</name>
</gene>
<dbReference type="EMBL" id="BKCJ011147699">
    <property type="protein sequence ID" value="GFC94248.1"/>
    <property type="molecule type" value="Genomic_DNA"/>
</dbReference>
<feature type="non-terminal residue" evidence="1">
    <location>
        <position position="82"/>
    </location>
</feature>
<dbReference type="SUPFAM" id="SSF56672">
    <property type="entry name" value="DNA/RNA polymerases"/>
    <property type="match status" value="1"/>
</dbReference>
<dbReference type="GO" id="GO:0003964">
    <property type="term" value="F:RNA-directed DNA polymerase activity"/>
    <property type="evidence" value="ECO:0007669"/>
    <property type="project" value="UniProtKB-KW"/>
</dbReference>